<dbReference type="OrthoDB" id="194358at2759"/>
<dbReference type="InterPro" id="IPR036770">
    <property type="entry name" value="Ankyrin_rpt-contain_sf"/>
</dbReference>
<evidence type="ECO:0000256" key="3">
    <source>
        <dbReference type="PROSITE-ProRule" id="PRU00023"/>
    </source>
</evidence>
<evidence type="ECO:0000313" key="7">
    <source>
        <dbReference type="Proteomes" id="UP000007800"/>
    </source>
</evidence>
<dbReference type="AlphaFoldDB" id="C5KIN8"/>
<dbReference type="GeneID" id="9046482"/>
<proteinExistence type="predicted"/>
<dbReference type="PANTHER" id="PTHR24198">
    <property type="entry name" value="ANKYRIN REPEAT AND PROTEIN KINASE DOMAIN-CONTAINING PROTEIN"/>
    <property type="match status" value="1"/>
</dbReference>
<keyword evidence="4" id="KW-0175">Coiled coil</keyword>
<feature type="repeat" description="ANK" evidence="3">
    <location>
        <begin position="331"/>
        <end position="363"/>
    </location>
</feature>
<dbReference type="RefSeq" id="XP_002783857.1">
    <property type="nucleotide sequence ID" value="XM_002783811.1"/>
</dbReference>
<accession>C5KIN8</accession>
<dbReference type="PROSITE" id="PS50088">
    <property type="entry name" value="ANK_REPEAT"/>
    <property type="match status" value="4"/>
</dbReference>
<evidence type="ECO:0000256" key="5">
    <source>
        <dbReference type="SAM" id="MobiDB-lite"/>
    </source>
</evidence>
<organism evidence="7">
    <name type="scientific">Perkinsus marinus (strain ATCC 50983 / TXsc)</name>
    <dbReference type="NCBI Taxonomy" id="423536"/>
    <lineage>
        <taxon>Eukaryota</taxon>
        <taxon>Sar</taxon>
        <taxon>Alveolata</taxon>
        <taxon>Perkinsozoa</taxon>
        <taxon>Perkinsea</taxon>
        <taxon>Perkinsida</taxon>
        <taxon>Perkinsidae</taxon>
        <taxon>Perkinsus</taxon>
    </lineage>
</organism>
<dbReference type="InParanoid" id="C5KIN8"/>
<feature type="region of interest" description="Disordered" evidence="5">
    <location>
        <begin position="834"/>
        <end position="856"/>
    </location>
</feature>
<dbReference type="EMBL" id="GG673310">
    <property type="protein sequence ID" value="EER15653.1"/>
    <property type="molecule type" value="Genomic_DNA"/>
</dbReference>
<dbReference type="SUPFAM" id="SSF48403">
    <property type="entry name" value="Ankyrin repeat"/>
    <property type="match status" value="2"/>
</dbReference>
<dbReference type="SMART" id="SM00248">
    <property type="entry name" value="ANK"/>
    <property type="match status" value="10"/>
</dbReference>
<gene>
    <name evidence="6" type="ORF">Pmar_PMAR025666</name>
</gene>
<keyword evidence="7" id="KW-1185">Reference proteome</keyword>
<keyword evidence="1" id="KW-0677">Repeat</keyword>
<feature type="repeat" description="ANK" evidence="3">
    <location>
        <begin position="278"/>
        <end position="300"/>
    </location>
</feature>
<dbReference type="PANTHER" id="PTHR24198:SF165">
    <property type="entry name" value="ANKYRIN REPEAT-CONTAINING PROTEIN-RELATED"/>
    <property type="match status" value="1"/>
</dbReference>
<feature type="repeat" description="ANK" evidence="3">
    <location>
        <begin position="461"/>
        <end position="485"/>
    </location>
</feature>
<dbReference type="Gene3D" id="1.25.40.20">
    <property type="entry name" value="Ankyrin repeat-containing domain"/>
    <property type="match status" value="4"/>
</dbReference>
<reference evidence="6 7" key="1">
    <citation type="submission" date="2008-07" db="EMBL/GenBank/DDBJ databases">
        <authorList>
            <person name="El-Sayed N."/>
            <person name="Caler E."/>
            <person name="Inman J."/>
            <person name="Amedeo P."/>
            <person name="Hass B."/>
            <person name="Wortman J."/>
        </authorList>
    </citation>
    <scope>NUCLEOTIDE SEQUENCE [LARGE SCALE GENOMIC DNA]</scope>
    <source>
        <strain evidence="7">ATCC 50983 / TXsc</strain>
    </source>
</reference>
<dbReference type="PRINTS" id="PR01415">
    <property type="entry name" value="ANKYRIN"/>
</dbReference>
<dbReference type="PROSITE" id="PS50297">
    <property type="entry name" value="ANK_REP_REGION"/>
    <property type="match status" value="4"/>
</dbReference>
<protein>
    <submittedName>
        <fullName evidence="6">Ankyrin repeat domain containing protein</fullName>
    </submittedName>
</protein>
<keyword evidence="2 3" id="KW-0040">ANK repeat</keyword>
<sequence>MPDLHGPYLDKCLCVAMEDIGGENAPEKSKRIRELLIDGASPNSVDENNRHVICEPSLRGNVEVLLLLVGFGTNVNFFLKPEGDSTAIGPSNAADAVAALGRQIWNRGGQVRFGEDLGSNSSVGEIDREESAVYGSRMSTERQAPLQMCVQSGNTAAVAILARHTNLLIMEEEEEDNNPLAAIRLLTKGPLLDPLAPILKASLLIRYEVLAAAVMQGCQSVALRIITEGKRKQESTGVEFDVMRIFYGYEAAGVPIIPMFRMPLLPAELAEKYGSDIEGRNLIHLAVENGQVEMLEALINTNLFPLPYALEAPTEPNPAPQIEMPMLAVGAGHTPLHLAALKGNIDVVTSLVDAGVNVNITNRLGQTILDVALKYDQEDVVNFIRALDLYDAAKQGDIGVFDHLDPRRREHMTRKFTQKSVNSHHPKTGSTPLYIAASSGHVDVVKKLIEVKADVDRPMPSTFTALHGAISGGHVDVVRVLLGVGGANPTTRVGSVDVDKGRYGISPLETALKKGKSEIIDLLYTRIGPRGVSIDDLRAAAQKRNFAFFDKVVKRNPFLLNDATNALGERLAHVAVKCLDAKGLEELKMRGVDFAKSRTLDDHGTLYYACKANRVETVRWLLGPNSGCEGEILASDLSQCLLLSCGLAKSKNIVSLLLRLVKVDENEQGKYYATCLQSAWDIGNRDVFMMLIDATVEKIDFQYVQPWSSFLLYYVTEVGDPNGLKRVFEFLIPDFDALGSVGCDARRDLADSLLSALELSVCRAALREMMGTLDGDSEDGNSSNEKEKVEELIDIISDLERKLMRISEEQKSNGIDRALTGILPRNKTLASSARSIAAASHSRATRAKISPQGSPF</sequence>
<dbReference type="Proteomes" id="UP000007800">
    <property type="component" value="Unassembled WGS sequence"/>
</dbReference>
<evidence type="ECO:0000313" key="6">
    <source>
        <dbReference type="EMBL" id="EER15653.1"/>
    </source>
</evidence>
<evidence type="ECO:0000256" key="4">
    <source>
        <dbReference type="SAM" id="Coils"/>
    </source>
</evidence>
<feature type="repeat" description="ANK" evidence="3">
    <location>
        <begin position="428"/>
        <end position="456"/>
    </location>
</feature>
<feature type="coiled-coil region" evidence="4">
    <location>
        <begin position="782"/>
        <end position="809"/>
    </location>
</feature>
<evidence type="ECO:0000256" key="1">
    <source>
        <dbReference type="ARBA" id="ARBA00022737"/>
    </source>
</evidence>
<dbReference type="Pfam" id="PF12796">
    <property type="entry name" value="Ank_2"/>
    <property type="match status" value="2"/>
</dbReference>
<name>C5KIN8_PERM5</name>
<dbReference type="InterPro" id="IPR002110">
    <property type="entry name" value="Ankyrin_rpt"/>
</dbReference>
<evidence type="ECO:0000256" key="2">
    <source>
        <dbReference type="ARBA" id="ARBA00023043"/>
    </source>
</evidence>